<organism evidence="4 5">
    <name type="scientific">Pantoea cypripedii</name>
    <name type="common">Pectobacterium cypripedii</name>
    <name type="synonym">Erwinia cypripedii</name>
    <dbReference type="NCBI Taxonomy" id="55209"/>
    <lineage>
        <taxon>Bacteria</taxon>
        <taxon>Pseudomonadati</taxon>
        <taxon>Pseudomonadota</taxon>
        <taxon>Gammaproteobacteria</taxon>
        <taxon>Enterobacterales</taxon>
        <taxon>Erwiniaceae</taxon>
        <taxon>Pantoea</taxon>
    </lineage>
</organism>
<evidence type="ECO:0000259" key="3">
    <source>
        <dbReference type="PROSITE" id="PS50977"/>
    </source>
</evidence>
<protein>
    <submittedName>
        <fullName evidence="4">TetR family transcriptional regulator</fullName>
    </submittedName>
</protein>
<dbReference type="EMBL" id="MLJI01000001">
    <property type="protein sequence ID" value="ORM94555.1"/>
    <property type="molecule type" value="Genomic_DNA"/>
</dbReference>
<reference evidence="4 5" key="1">
    <citation type="journal article" date="2017" name="Antonie Van Leeuwenhoek">
        <title>Phylogenomic resolution of the bacterial genus Pantoea and its relationship with Erwinia and Tatumella.</title>
        <authorList>
            <person name="Palmer M."/>
            <person name="Steenkamp E.T."/>
            <person name="Coetzee M.P."/>
            <person name="Chan W.Y."/>
            <person name="van Zyl E."/>
            <person name="De Maayer P."/>
            <person name="Coutinho T.A."/>
            <person name="Blom J."/>
            <person name="Smits T.H."/>
            <person name="Duffy B."/>
            <person name="Venter S.N."/>
        </authorList>
    </citation>
    <scope>NUCLEOTIDE SEQUENCE [LARGE SCALE GENOMIC DNA]</scope>
    <source>
        <strain evidence="4 5">LMG 2657</strain>
    </source>
</reference>
<dbReference type="GO" id="GO:0000976">
    <property type="term" value="F:transcription cis-regulatory region binding"/>
    <property type="evidence" value="ECO:0007669"/>
    <property type="project" value="TreeGrafter"/>
</dbReference>
<dbReference type="AlphaFoldDB" id="A0A1X1EXQ3"/>
<dbReference type="Pfam" id="PF17940">
    <property type="entry name" value="TetR_C_31"/>
    <property type="match status" value="1"/>
</dbReference>
<evidence type="ECO:0000256" key="2">
    <source>
        <dbReference type="PROSITE-ProRule" id="PRU00335"/>
    </source>
</evidence>
<evidence type="ECO:0000313" key="5">
    <source>
        <dbReference type="Proteomes" id="UP000193749"/>
    </source>
</evidence>
<dbReference type="InterPro" id="IPR009057">
    <property type="entry name" value="Homeodomain-like_sf"/>
</dbReference>
<dbReference type="SUPFAM" id="SSF46689">
    <property type="entry name" value="Homeodomain-like"/>
    <property type="match status" value="1"/>
</dbReference>
<dbReference type="PROSITE" id="PS50977">
    <property type="entry name" value="HTH_TETR_2"/>
    <property type="match status" value="1"/>
</dbReference>
<dbReference type="Proteomes" id="UP000193749">
    <property type="component" value="Unassembled WGS sequence"/>
</dbReference>
<feature type="DNA-binding region" description="H-T-H motif" evidence="2">
    <location>
        <begin position="37"/>
        <end position="56"/>
    </location>
</feature>
<comment type="caution">
    <text evidence="4">The sequence shown here is derived from an EMBL/GenBank/DDBJ whole genome shotgun (WGS) entry which is preliminary data.</text>
</comment>
<name>A0A1X1EXQ3_PANCY</name>
<accession>A0A1X1EXQ3</accession>
<dbReference type="InterPro" id="IPR050109">
    <property type="entry name" value="HTH-type_TetR-like_transc_reg"/>
</dbReference>
<dbReference type="Pfam" id="PF00440">
    <property type="entry name" value="TetR_N"/>
    <property type="match status" value="1"/>
</dbReference>
<dbReference type="InterPro" id="IPR041583">
    <property type="entry name" value="TetR_C_31"/>
</dbReference>
<evidence type="ECO:0000256" key="1">
    <source>
        <dbReference type="ARBA" id="ARBA00023125"/>
    </source>
</evidence>
<gene>
    <name evidence="4" type="ORF">HA50_14815</name>
</gene>
<dbReference type="OrthoDB" id="5816932at2"/>
<keyword evidence="1 2" id="KW-0238">DNA-binding</keyword>
<dbReference type="InterPro" id="IPR001647">
    <property type="entry name" value="HTH_TetR"/>
</dbReference>
<dbReference type="STRING" id="55209.HA50_14815"/>
<evidence type="ECO:0000313" key="4">
    <source>
        <dbReference type="EMBL" id="ORM94555.1"/>
    </source>
</evidence>
<feature type="domain" description="HTH tetR-type" evidence="3">
    <location>
        <begin position="14"/>
        <end position="74"/>
    </location>
</feature>
<dbReference type="PANTHER" id="PTHR30055:SF231">
    <property type="entry name" value="TRANSCRIPTIONAL REGULATORY PROTEIN (PROBABLY DEOR-FAMILY)-RELATED"/>
    <property type="match status" value="1"/>
</dbReference>
<proteinExistence type="predicted"/>
<dbReference type="PANTHER" id="PTHR30055">
    <property type="entry name" value="HTH-TYPE TRANSCRIPTIONAL REGULATOR RUTR"/>
    <property type="match status" value="1"/>
</dbReference>
<dbReference type="Gene3D" id="1.10.357.10">
    <property type="entry name" value="Tetracycline Repressor, domain 2"/>
    <property type="match status" value="1"/>
</dbReference>
<keyword evidence="5" id="KW-1185">Reference proteome</keyword>
<sequence>MMSVGKRAMRAGGEQMRDSILHCAAAIIRRDGLHACTHRAVATDCAISPGTVTYHFKNLDELHAAVIERAVENFTRQTQEWFLGEAETDIARQLTRFLFWTLDARARLICEYELFVAAVSRPRLRQAAAAWITSHQQILQQQLALTSQQAEAAVAFTDAWLLRSIIQEGRQPDATMVQRFFTSILQS</sequence>
<dbReference type="GO" id="GO:0003700">
    <property type="term" value="F:DNA-binding transcription factor activity"/>
    <property type="evidence" value="ECO:0007669"/>
    <property type="project" value="TreeGrafter"/>
</dbReference>